<name>A0ABS3V020_9ACTN</name>
<dbReference type="Proteomes" id="UP000679690">
    <property type="component" value="Unassembled WGS sequence"/>
</dbReference>
<sequence>MTDKHLDRQVRDADPYRPDLVARLGGAEQQLLEEIMSTPKLDVVENPAPRRGLPRRLAGAVAAAAAVTAVIGVAAVLRDQPGDGGATPGAWSGPLGLPSAGTGGAGGGYELDLKAAEEHPRLLVGQSGWKITTVYGFAAAEGTIEFVNGKRSIQMNWYAADQYDSYYKDRLEVSKPEPTTVAGTEASVFTYGGGDWAAMLKPAGSTFVELRTSSGWQRSEFDALLASVKRVDAKAFLAALPAEVVTPGKVREEAAKVLADMPIPPGFDVSAVNVDGANSPYHFGAAVTGQVTCSWIAEWSRAKDAGDKEALGRAAAALQSSHQWKVLKDMNAEGDWPEAIWDTVDQMIKKNKAPEGYREGLGCQ</sequence>
<accession>A0ABS3V020</accession>
<reference evidence="2 3" key="1">
    <citation type="submission" date="2021-03" db="EMBL/GenBank/DDBJ databases">
        <title>Actinoplanes flavus sp. nov., a novel actinomycete isolated from Coconut Palm rhizosphere soil.</title>
        <authorList>
            <person name="Luo X."/>
        </authorList>
    </citation>
    <scope>NUCLEOTIDE SEQUENCE [LARGE SCALE GENOMIC DNA]</scope>
    <source>
        <strain evidence="2 3">NEAU-H7</strain>
    </source>
</reference>
<keyword evidence="1" id="KW-1133">Transmembrane helix</keyword>
<keyword evidence="3" id="KW-1185">Reference proteome</keyword>
<organism evidence="2 3">
    <name type="scientific">Actinoplanes flavus</name>
    <dbReference type="NCBI Taxonomy" id="2820290"/>
    <lineage>
        <taxon>Bacteria</taxon>
        <taxon>Bacillati</taxon>
        <taxon>Actinomycetota</taxon>
        <taxon>Actinomycetes</taxon>
        <taxon>Micromonosporales</taxon>
        <taxon>Micromonosporaceae</taxon>
        <taxon>Actinoplanes</taxon>
    </lineage>
</organism>
<protein>
    <submittedName>
        <fullName evidence="2">Uncharacterized protein</fullName>
    </submittedName>
</protein>
<evidence type="ECO:0000256" key="1">
    <source>
        <dbReference type="SAM" id="Phobius"/>
    </source>
</evidence>
<dbReference type="RefSeq" id="WP_208473411.1">
    <property type="nucleotide sequence ID" value="NZ_JAGFNS010000055.1"/>
</dbReference>
<dbReference type="EMBL" id="JAGFNS010000055">
    <property type="protein sequence ID" value="MBO3744178.1"/>
    <property type="molecule type" value="Genomic_DNA"/>
</dbReference>
<gene>
    <name evidence="2" type="ORF">J5X75_42490</name>
</gene>
<proteinExistence type="predicted"/>
<evidence type="ECO:0000313" key="3">
    <source>
        <dbReference type="Proteomes" id="UP000679690"/>
    </source>
</evidence>
<comment type="caution">
    <text evidence="2">The sequence shown here is derived from an EMBL/GenBank/DDBJ whole genome shotgun (WGS) entry which is preliminary data.</text>
</comment>
<keyword evidence="1" id="KW-0472">Membrane</keyword>
<keyword evidence="1" id="KW-0812">Transmembrane</keyword>
<evidence type="ECO:0000313" key="2">
    <source>
        <dbReference type="EMBL" id="MBO3744178.1"/>
    </source>
</evidence>
<feature type="transmembrane region" description="Helical" evidence="1">
    <location>
        <begin position="57"/>
        <end position="77"/>
    </location>
</feature>